<feature type="domain" description="NAC" evidence="5">
    <location>
        <begin position="4"/>
        <end position="168"/>
    </location>
</feature>
<gene>
    <name evidence="6" type="ORF">RJ639_014511</name>
</gene>
<evidence type="ECO:0000256" key="3">
    <source>
        <dbReference type="ARBA" id="ARBA00023163"/>
    </source>
</evidence>
<comment type="caution">
    <text evidence="6">The sequence shown here is derived from an EMBL/GenBank/DDBJ whole genome shotgun (WGS) entry which is preliminary data.</text>
</comment>
<evidence type="ECO:0000256" key="4">
    <source>
        <dbReference type="ARBA" id="ARBA00023242"/>
    </source>
</evidence>
<dbReference type="Proteomes" id="UP001188597">
    <property type="component" value="Unassembled WGS sequence"/>
</dbReference>
<evidence type="ECO:0000256" key="2">
    <source>
        <dbReference type="ARBA" id="ARBA00023125"/>
    </source>
</evidence>
<organism evidence="6 7">
    <name type="scientific">Escallonia herrerae</name>
    <dbReference type="NCBI Taxonomy" id="1293975"/>
    <lineage>
        <taxon>Eukaryota</taxon>
        <taxon>Viridiplantae</taxon>
        <taxon>Streptophyta</taxon>
        <taxon>Embryophyta</taxon>
        <taxon>Tracheophyta</taxon>
        <taxon>Spermatophyta</taxon>
        <taxon>Magnoliopsida</taxon>
        <taxon>eudicotyledons</taxon>
        <taxon>Gunneridae</taxon>
        <taxon>Pentapetalae</taxon>
        <taxon>asterids</taxon>
        <taxon>campanulids</taxon>
        <taxon>Escalloniales</taxon>
        <taxon>Escalloniaceae</taxon>
        <taxon>Escallonia</taxon>
    </lineage>
</organism>
<accession>A0AA88VGD8</accession>
<dbReference type="InterPro" id="IPR036093">
    <property type="entry name" value="NAC_dom_sf"/>
</dbReference>
<evidence type="ECO:0000259" key="5">
    <source>
        <dbReference type="PROSITE" id="PS51005"/>
    </source>
</evidence>
<dbReference type="Pfam" id="PF02365">
    <property type="entry name" value="NAM"/>
    <property type="match status" value="1"/>
</dbReference>
<dbReference type="InterPro" id="IPR003441">
    <property type="entry name" value="NAC-dom"/>
</dbReference>
<dbReference type="GO" id="GO:0006355">
    <property type="term" value="P:regulation of DNA-templated transcription"/>
    <property type="evidence" value="ECO:0007669"/>
    <property type="project" value="InterPro"/>
</dbReference>
<evidence type="ECO:0000313" key="6">
    <source>
        <dbReference type="EMBL" id="KAK3008187.1"/>
    </source>
</evidence>
<keyword evidence="2" id="KW-0238">DNA-binding</keyword>
<name>A0AA88VGD8_9ASTE</name>
<sequence length="313" mass="34654">MSTIPTGFKFKPTEEELLQHYLSCKVRGKPLPCEWVVTDCDLYDEKQLEEVFKAGRSRGGGEPMYFFTPLKKKGKDDTTRFDRTVGEMGCWHCQANRDILGGRSNSVIGVVRSFVFKRGQSGSLEKSREWWNMNEYSLEGAPHYVLCSVTKKKEKGGKKRKICHDHEDGVTSADATAVISHSFSNSAVQVPNMSSCLHSGIGEEVKRGANFCVVDPDNDYRPRTTAFPSAYNTLLAETNQEVAQQLQYDSSDHGMLNSGYDGAGVEAASAPKDTVGKLAPNWEGLYMVIKLGGRFATTENSVAKMLGYAEDED</sequence>
<proteinExistence type="predicted"/>
<reference evidence="6" key="1">
    <citation type="submission" date="2022-12" db="EMBL/GenBank/DDBJ databases">
        <title>Draft genome assemblies for two species of Escallonia (Escalloniales).</title>
        <authorList>
            <person name="Chanderbali A."/>
            <person name="Dervinis C."/>
            <person name="Anghel I."/>
            <person name="Soltis D."/>
            <person name="Soltis P."/>
            <person name="Zapata F."/>
        </authorList>
    </citation>
    <scope>NUCLEOTIDE SEQUENCE</scope>
    <source>
        <strain evidence="6">UCBG64.0493</strain>
        <tissue evidence="6">Leaf</tissue>
    </source>
</reference>
<keyword evidence="1" id="KW-0805">Transcription regulation</keyword>
<keyword evidence="4" id="KW-0539">Nucleus</keyword>
<dbReference type="GO" id="GO:0048731">
    <property type="term" value="P:system development"/>
    <property type="evidence" value="ECO:0007669"/>
    <property type="project" value="TreeGrafter"/>
</dbReference>
<dbReference type="AlphaFoldDB" id="A0AA88VGD8"/>
<keyword evidence="3" id="KW-0804">Transcription</keyword>
<evidence type="ECO:0000256" key="1">
    <source>
        <dbReference type="ARBA" id="ARBA00023015"/>
    </source>
</evidence>
<keyword evidence="7" id="KW-1185">Reference proteome</keyword>
<protein>
    <recommendedName>
        <fullName evidence="5">NAC domain-containing protein</fullName>
    </recommendedName>
</protein>
<dbReference type="PANTHER" id="PTHR31719">
    <property type="entry name" value="NAC TRANSCRIPTION FACTOR 56"/>
    <property type="match status" value="1"/>
</dbReference>
<dbReference type="PANTHER" id="PTHR31719:SF164">
    <property type="entry name" value="NAC DOMAIN-CONTAINING PROTEIN"/>
    <property type="match status" value="1"/>
</dbReference>
<dbReference type="GO" id="GO:0003677">
    <property type="term" value="F:DNA binding"/>
    <property type="evidence" value="ECO:0007669"/>
    <property type="project" value="UniProtKB-KW"/>
</dbReference>
<dbReference type="PROSITE" id="PS51005">
    <property type="entry name" value="NAC"/>
    <property type="match status" value="1"/>
</dbReference>
<dbReference type="Gene3D" id="2.170.150.80">
    <property type="entry name" value="NAC domain"/>
    <property type="match status" value="1"/>
</dbReference>
<dbReference type="EMBL" id="JAVXUP010001780">
    <property type="protein sequence ID" value="KAK3008187.1"/>
    <property type="molecule type" value="Genomic_DNA"/>
</dbReference>
<dbReference type="SUPFAM" id="SSF101941">
    <property type="entry name" value="NAC domain"/>
    <property type="match status" value="1"/>
</dbReference>
<evidence type="ECO:0000313" key="7">
    <source>
        <dbReference type="Proteomes" id="UP001188597"/>
    </source>
</evidence>